<protein>
    <submittedName>
        <fullName evidence="1">Uncharacterized protein</fullName>
    </submittedName>
</protein>
<organism evidence="1 2">
    <name type="scientific">Trichinella pseudospiralis</name>
    <name type="common">Parasitic roundworm</name>
    <dbReference type="NCBI Taxonomy" id="6337"/>
    <lineage>
        <taxon>Eukaryota</taxon>
        <taxon>Metazoa</taxon>
        <taxon>Ecdysozoa</taxon>
        <taxon>Nematoda</taxon>
        <taxon>Enoplea</taxon>
        <taxon>Dorylaimia</taxon>
        <taxon>Trichinellida</taxon>
        <taxon>Trichinellidae</taxon>
        <taxon>Trichinella</taxon>
    </lineage>
</organism>
<comment type="caution">
    <text evidence="1">The sequence shown here is derived from an EMBL/GenBank/DDBJ whole genome shotgun (WGS) entry which is preliminary data.</text>
</comment>
<dbReference type="AlphaFoldDB" id="A0A0V1F5R1"/>
<sequence>MHMLLRVRIAKVILEVVVDHRNQECFCSHWIIIK</sequence>
<evidence type="ECO:0000313" key="2">
    <source>
        <dbReference type="Proteomes" id="UP000054805"/>
    </source>
</evidence>
<evidence type="ECO:0000313" key="1">
    <source>
        <dbReference type="EMBL" id="KRY80547.1"/>
    </source>
</evidence>
<gene>
    <name evidence="1" type="ORF">T4B_8103</name>
</gene>
<dbReference type="Proteomes" id="UP000054805">
    <property type="component" value="Unassembled WGS sequence"/>
</dbReference>
<accession>A0A0V1F5R1</accession>
<dbReference type="EMBL" id="JYDS01007075">
    <property type="protein sequence ID" value="KRY80547.1"/>
    <property type="molecule type" value="Genomic_DNA"/>
</dbReference>
<proteinExistence type="predicted"/>
<reference evidence="1 2" key="1">
    <citation type="submission" date="2015-01" db="EMBL/GenBank/DDBJ databases">
        <title>Evolution of Trichinella species and genotypes.</title>
        <authorList>
            <person name="Korhonen P.K."/>
            <person name="Edoardo P."/>
            <person name="Giuseppe L.R."/>
            <person name="Gasser R.B."/>
        </authorList>
    </citation>
    <scope>NUCLEOTIDE SEQUENCE [LARGE SCALE GENOMIC DNA]</scope>
    <source>
        <strain evidence="1">ISS588</strain>
    </source>
</reference>
<keyword evidence="2" id="KW-1185">Reference proteome</keyword>
<name>A0A0V1F5R1_TRIPS</name>